<comment type="subcellular location">
    <subcellularLocation>
        <location evidence="3">Cell membrane</location>
        <topology evidence="3">Single-pass type II membrane protein</topology>
    </subcellularLocation>
    <subcellularLocation>
        <location evidence="2">Secreted</location>
        <location evidence="2">Cell wall</location>
    </subcellularLocation>
</comment>
<reference evidence="23 24" key="1">
    <citation type="submission" date="2015-01" db="EMBL/GenBank/DDBJ databases">
        <title>The Genome Sequence of Ochroconis gallopava CBS43764.</title>
        <authorList>
            <consortium name="The Broad Institute Genomics Platform"/>
            <person name="Cuomo C."/>
            <person name="de Hoog S."/>
            <person name="Gorbushina A."/>
            <person name="Stielow B."/>
            <person name="Teixiera M."/>
            <person name="Abouelleil A."/>
            <person name="Chapman S.B."/>
            <person name="Priest M."/>
            <person name="Young S.K."/>
            <person name="Wortman J."/>
            <person name="Nusbaum C."/>
            <person name="Birren B."/>
        </authorList>
    </citation>
    <scope>NUCLEOTIDE SEQUENCE [LARGE SCALE GENOMIC DNA]</scope>
    <source>
        <strain evidence="23 24">CBS 43764</strain>
    </source>
</reference>
<keyword evidence="22" id="KW-0812">Transmembrane</keyword>
<dbReference type="HOGENOM" id="CLU_011476_0_0_1"/>
<keyword evidence="15" id="KW-0961">Cell wall biogenesis/degradation</keyword>
<evidence type="ECO:0000256" key="5">
    <source>
        <dbReference type="ARBA" id="ARBA00012780"/>
    </source>
</evidence>
<keyword evidence="22" id="KW-1133">Transmembrane helix</keyword>
<evidence type="ECO:0000256" key="15">
    <source>
        <dbReference type="ARBA" id="ARBA00023316"/>
    </source>
</evidence>
<dbReference type="InterPro" id="IPR017853">
    <property type="entry name" value="GH"/>
</dbReference>
<keyword evidence="16" id="KW-0624">Polysaccharide degradation</keyword>
<evidence type="ECO:0000256" key="6">
    <source>
        <dbReference type="ARBA" id="ARBA00022475"/>
    </source>
</evidence>
<evidence type="ECO:0000256" key="10">
    <source>
        <dbReference type="ARBA" id="ARBA00022801"/>
    </source>
</evidence>
<dbReference type="EC" id="3.2.1.39" evidence="5"/>
<proteinExistence type="inferred from homology"/>
<dbReference type="GO" id="GO:0042973">
    <property type="term" value="F:glucan endo-1,3-beta-D-glucosidase activity"/>
    <property type="evidence" value="ECO:0007669"/>
    <property type="project" value="UniProtKB-EC"/>
</dbReference>
<accession>A0A0D2ACE4</accession>
<evidence type="ECO:0000256" key="7">
    <source>
        <dbReference type="ARBA" id="ARBA00022512"/>
    </source>
</evidence>
<dbReference type="Pfam" id="PF00332">
    <property type="entry name" value="Glyco_hydro_17"/>
    <property type="match status" value="1"/>
</dbReference>
<evidence type="ECO:0000256" key="2">
    <source>
        <dbReference type="ARBA" id="ARBA00004191"/>
    </source>
</evidence>
<sequence>MSGGYNPYNTSFGGSQLQQENDPYASPPPPPIHRQLQPSMHADSNFHRMQNERRFGTSSQQQPYSNAPGSPPRKPVASPINRDDSPSPPMHFAGVLPAYPPPASRSPPQARRPSPPRQNQYANSDYSPTMGGAAGGVGAALAEGIANDRAFSQPGNASQYALMAESNPYMNSMDHEYDNSAPYRHDIRSHDSYGSEAPLAAAAVAPSISTPSHSDSRSFAQYQDYSPTPSRHLYPNQYQDQSIPMSRSHEQMVSAAAINPNDILDDDDDFPVQPKRASRLNLPFNRSNPSRVNAVGGAGIGAGAIGDDVAGGFNRDPSGNYSSIPANRPGGLDEKNVWLADNSKDSRKWKKIGFIVVGLLIIAGIVVGTVVGVLRQNKDSSNSQSSSSQSAAADDASGDLSKNSAEIQKLMNNPDLHKVFSGFAYTPLGAQYPACLTNPPSQNNVTRDMAVLSQLTNVVRLYGTDCNQTEMVLHAIDRLQLTDMKIWLGVWLDNNDTTNTRQINQMWSVLDQYGPDNMKGVVVGNEVLFRKDLTAAQLGTYLSQTKANLTARNINLPVATSDLGDNWTAELASEVDVVMSNIHPFFGGVPIDQAAGWTYTFWQDHDVAVTKGMTGKTHIISEFGWPSAGGNDCGDGANCATSTQGAVASIPNMNTLMNDWVCQAMANGTDYFWFEAFDEPWKIQFNTANENWEDKWGLMDVNRNLKKGLIIPDCGGKTVGS</sequence>
<keyword evidence="11" id="KW-0735">Signal-anchor</keyword>
<organism evidence="23 24">
    <name type="scientific">Verruconis gallopava</name>
    <dbReference type="NCBI Taxonomy" id="253628"/>
    <lineage>
        <taxon>Eukaryota</taxon>
        <taxon>Fungi</taxon>
        <taxon>Dikarya</taxon>
        <taxon>Ascomycota</taxon>
        <taxon>Pezizomycotina</taxon>
        <taxon>Dothideomycetes</taxon>
        <taxon>Pleosporomycetidae</taxon>
        <taxon>Venturiales</taxon>
        <taxon>Sympoventuriaceae</taxon>
        <taxon>Verruconis</taxon>
    </lineage>
</organism>
<dbReference type="GO" id="GO:0000272">
    <property type="term" value="P:polysaccharide catabolic process"/>
    <property type="evidence" value="ECO:0007669"/>
    <property type="project" value="UniProtKB-KW"/>
</dbReference>
<dbReference type="VEuPathDB" id="FungiDB:PV09_04278"/>
<feature type="compositionally biased region" description="Polar residues" evidence="21">
    <location>
        <begin position="118"/>
        <end position="127"/>
    </location>
</feature>
<keyword evidence="24" id="KW-1185">Reference proteome</keyword>
<dbReference type="GeneID" id="27312251"/>
<name>A0A0D2ACE4_9PEZI</name>
<feature type="region of interest" description="Disordered" evidence="21">
    <location>
        <begin position="1"/>
        <end position="136"/>
    </location>
</feature>
<evidence type="ECO:0000256" key="1">
    <source>
        <dbReference type="ARBA" id="ARBA00000382"/>
    </source>
</evidence>
<feature type="compositionally biased region" description="Polar residues" evidence="21">
    <location>
        <begin position="7"/>
        <end position="21"/>
    </location>
</feature>
<dbReference type="FunFam" id="3.20.20.80:FF:000151">
    <property type="entry name" value="Glucan endo-1,3-beta-glucosidase btgC"/>
    <property type="match status" value="1"/>
</dbReference>
<dbReference type="GO" id="GO:0005576">
    <property type="term" value="C:extracellular region"/>
    <property type="evidence" value="ECO:0007669"/>
    <property type="project" value="TreeGrafter"/>
</dbReference>
<dbReference type="Proteomes" id="UP000053259">
    <property type="component" value="Unassembled WGS sequence"/>
</dbReference>
<dbReference type="RefSeq" id="XP_016214392.1">
    <property type="nucleotide sequence ID" value="XM_016357600.1"/>
</dbReference>
<dbReference type="PANTHER" id="PTHR16631:SF17">
    <property type="entry name" value="GLUCAN ENDO-1,3-BETA-GLUCOSIDASE BTGC"/>
    <property type="match status" value="1"/>
</dbReference>
<evidence type="ECO:0000256" key="11">
    <source>
        <dbReference type="ARBA" id="ARBA00022968"/>
    </source>
</evidence>
<dbReference type="STRING" id="253628.A0A0D2ACE4"/>
<evidence type="ECO:0000256" key="17">
    <source>
        <dbReference type="ARBA" id="ARBA00037649"/>
    </source>
</evidence>
<gene>
    <name evidence="23" type="ORF">PV09_04278</name>
</gene>
<keyword evidence="7" id="KW-0134">Cell wall</keyword>
<evidence type="ECO:0000256" key="13">
    <source>
        <dbReference type="ARBA" id="ARBA00023180"/>
    </source>
</evidence>
<dbReference type="EMBL" id="KN847540">
    <property type="protein sequence ID" value="KIW04523.1"/>
    <property type="molecule type" value="Genomic_DNA"/>
</dbReference>
<dbReference type="InterPro" id="IPR050732">
    <property type="entry name" value="Beta-glucan_modifiers"/>
</dbReference>
<evidence type="ECO:0000256" key="16">
    <source>
        <dbReference type="ARBA" id="ARBA00023326"/>
    </source>
</evidence>
<feature type="compositionally biased region" description="Basic and acidic residues" evidence="21">
    <location>
        <begin position="44"/>
        <end position="55"/>
    </location>
</feature>
<dbReference type="Gene3D" id="3.20.20.80">
    <property type="entry name" value="Glycosidases"/>
    <property type="match status" value="2"/>
</dbReference>
<evidence type="ECO:0000256" key="18">
    <source>
        <dbReference type="ARBA" id="ARBA00042373"/>
    </source>
</evidence>
<comment type="catalytic activity">
    <reaction evidence="1">
        <text>Hydrolysis of (1-&gt;3)-beta-D-glucosidic linkages in (1-&gt;3)-beta-D-glucans.</text>
        <dbReference type="EC" id="3.2.1.39"/>
    </reaction>
</comment>
<keyword evidence="6" id="KW-1003">Cell membrane</keyword>
<feature type="region of interest" description="Disordered" evidence="21">
    <location>
        <begin position="378"/>
        <end position="399"/>
    </location>
</feature>
<protein>
    <recommendedName>
        <fullName evidence="5">glucan endo-1,3-beta-D-glucosidase</fullName>
        <ecNumber evidence="5">3.2.1.39</ecNumber>
    </recommendedName>
    <alternativeName>
        <fullName evidence="19">Endo-1,3-beta-glucanase btgC</fullName>
    </alternativeName>
    <alternativeName>
        <fullName evidence="18">Laminarinase btgC</fullName>
    </alternativeName>
</protein>
<evidence type="ECO:0000256" key="12">
    <source>
        <dbReference type="ARBA" id="ARBA00023136"/>
    </source>
</evidence>
<evidence type="ECO:0000256" key="3">
    <source>
        <dbReference type="ARBA" id="ARBA00004401"/>
    </source>
</evidence>
<evidence type="ECO:0000256" key="20">
    <source>
        <dbReference type="RuleBase" id="RU004335"/>
    </source>
</evidence>
<dbReference type="RefSeq" id="XP_016214393.1">
    <property type="nucleotide sequence ID" value="XM_016357601.1"/>
</dbReference>
<feature type="compositionally biased region" description="Polar residues" evidence="21">
    <location>
        <begin position="56"/>
        <end position="68"/>
    </location>
</feature>
<dbReference type="InterPro" id="IPR000490">
    <property type="entry name" value="Glyco_hydro_17"/>
</dbReference>
<keyword evidence="8" id="KW-0964">Secreted</keyword>
<dbReference type="GO" id="GO:0005886">
    <property type="term" value="C:plasma membrane"/>
    <property type="evidence" value="ECO:0007669"/>
    <property type="project" value="UniProtKB-SubCell"/>
</dbReference>
<evidence type="ECO:0000256" key="4">
    <source>
        <dbReference type="ARBA" id="ARBA00008773"/>
    </source>
</evidence>
<feature type="transmembrane region" description="Helical" evidence="22">
    <location>
        <begin position="352"/>
        <end position="374"/>
    </location>
</feature>
<evidence type="ECO:0000313" key="23">
    <source>
        <dbReference type="EMBL" id="KIW04523.1"/>
    </source>
</evidence>
<keyword evidence="9" id="KW-0732">Signal</keyword>
<dbReference type="GO" id="GO:0009277">
    <property type="term" value="C:fungal-type cell wall"/>
    <property type="evidence" value="ECO:0007669"/>
    <property type="project" value="TreeGrafter"/>
</dbReference>
<feature type="compositionally biased region" description="Polar residues" evidence="21">
    <location>
        <begin position="217"/>
        <end position="229"/>
    </location>
</feature>
<evidence type="ECO:0000256" key="22">
    <source>
        <dbReference type="SAM" id="Phobius"/>
    </source>
</evidence>
<dbReference type="AlphaFoldDB" id="A0A0D2ACE4"/>
<dbReference type="GO" id="GO:0071555">
    <property type="term" value="P:cell wall organization"/>
    <property type="evidence" value="ECO:0007669"/>
    <property type="project" value="UniProtKB-KW"/>
</dbReference>
<evidence type="ECO:0000256" key="9">
    <source>
        <dbReference type="ARBA" id="ARBA00022729"/>
    </source>
</evidence>
<dbReference type="EMBL" id="KN847540">
    <property type="protein sequence ID" value="KIW04524.1"/>
    <property type="molecule type" value="Genomic_DNA"/>
</dbReference>
<keyword evidence="12 22" id="KW-0472">Membrane</keyword>
<keyword evidence="14" id="KW-0119">Carbohydrate metabolism</keyword>
<dbReference type="PANTHER" id="PTHR16631">
    <property type="entry name" value="GLUCAN 1,3-BETA-GLUCOSIDASE"/>
    <property type="match status" value="1"/>
</dbReference>
<comment type="similarity">
    <text evidence="4 20">Belongs to the glycosyl hydrolase 17 family.</text>
</comment>
<evidence type="ECO:0000256" key="14">
    <source>
        <dbReference type="ARBA" id="ARBA00023277"/>
    </source>
</evidence>
<feature type="region of interest" description="Disordered" evidence="21">
    <location>
        <begin position="204"/>
        <end position="236"/>
    </location>
</feature>
<keyword evidence="13" id="KW-0325">Glycoprotein</keyword>
<dbReference type="GO" id="GO:0009986">
    <property type="term" value="C:cell surface"/>
    <property type="evidence" value="ECO:0007669"/>
    <property type="project" value="TreeGrafter"/>
</dbReference>
<evidence type="ECO:0000256" key="8">
    <source>
        <dbReference type="ARBA" id="ARBA00022525"/>
    </source>
</evidence>
<comment type="function">
    <text evidence="17">Glucanases play a role in cell expansion during growth, in cell-cell fusion during mating, and in spore release during sporulation. This enzyme may be involved in beta-glucan degradation. Active on laminarin and lichenan.</text>
</comment>
<dbReference type="OrthoDB" id="68336at2759"/>
<dbReference type="SUPFAM" id="SSF51445">
    <property type="entry name" value="(Trans)glycosidases"/>
    <property type="match status" value="1"/>
</dbReference>
<keyword evidence="10" id="KW-0378">Hydrolase</keyword>
<evidence type="ECO:0000256" key="21">
    <source>
        <dbReference type="SAM" id="MobiDB-lite"/>
    </source>
</evidence>
<evidence type="ECO:0000256" key="19">
    <source>
        <dbReference type="ARBA" id="ARBA00043078"/>
    </source>
</evidence>
<evidence type="ECO:0000313" key="24">
    <source>
        <dbReference type="Proteomes" id="UP000053259"/>
    </source>
</evidence>